<organism evidence="2 3">
    <name type="scientific">Lates japonicus</name>
    <name type="common">Japanese lates</name>
    <dbReference type="NCBI Taxonomy" id="270547"/>
    <lineage>
        <taxon>Eukaryota</taxon>
        <taxon>Metazoa</taxon>
        <taxon>Chordata</taxon>
        <taxon>Craniata</taxon>
        <taxon>Vertebrata</taxon>
        <taxon>Euteleostomi</taxon>
        <taxon>Actinopterygii</taxon>
        <taxon>Neopterygii</taxon>
        <taxon>Teleostei</taxon>
        <taxon>Neoteleostei</taxon>
        <taxon>Acanthomorphata</taxon>
        <taxon>Carangaria</taxon>
        <taxon>Carangaria incertae sedis</taxon>
        <taxon>Centropomidae</taxon>
        <taxon>Lates</taxon>
    </lineage>
</organism>
<reference evidence="2" key="1">
    <citation type="submission" date="2022-08" db="EMBL/GenBank/DDBJ databases">
        <title>Genome sequencing of akame (Lates japonicus).</title>
        <authorList>
            <person name="Hashiguchi Y."/>
            <person name="Takahashi H."/>
        </authorList>
    </citation>
    <scope>NUCLEOTIDE SEQUENCE</scope>
    <source>
        <strain evidence="2">Kochi</strain>
    </source>
</reference>
<feature type="region of interest" description="Disordered" evidence="1">
    <location>
        <begin position="39"/>
        <end position="94"/>
    </location>
</feature>
<gene>
    <name evidence="2" type="ORF">AKAME5_001648700</name>
</gene>
<name>A0AAD3N3R6_LATJO</name>
<keyword evidence="3" id="KW-1185">Reference proteome</keyword>
<feature type="non-terminal residue" evidence="2">
    <location>
        <position position="94"/>
    </location>
</feature>
<accession>A0AAD3N3R6</accession>
<dbReference type="Proteomes" id="UP001279410">
    <property type="component" value="Unassembled WGS sequence"/>
</dbReference>
<feature type="compositionally biased region" description="Polar residues" evidence="1">
    <location>
        <begin position="69"/>
        <end position="94"/>
    </location>
</feature>
<dbReference type="EMBL" id="BRZM01000075">
    <property type="protein sequence ID" value="GLD64989.1"/>
    <property type="molecule type" value="Genomic_DNA"/>
</dbReference>
<sequence>MNVCIEGRTLDPGSPAGRLATGWLPRMQSEKRLRGNTFCVDPDSGADSHESRQTRKWLQIRHSRPTKTPDANSARSPNLPMTTEGGQTGSSYFQ</sequence>
<proteinExistence type="predicted"/>
<dbReference type="AlphaFoldDB" id="A0AAD3N3R6"/>
<feature type="compositionally biased region" description="Basic residues" evidence="1">
    <location>
        <begin position="54"/>
        <end position="65"/>
    </location>
</feature>
<evidence type="ECO:0000313" key="3">
    <source>
        <dbReference type="Proteomes" id="UP001279410"/>
    </source>
</evidence>
<protein>
    <submittedName>
        <fullName evidence="2">Uncharacterized protein</fullName>
    </submittedName>
</protein>
<comment type="caution">
    <text evidence="2">The sequence shown here is derived from an EMBL/GenBank/DDBJ whole genome shotgun (WGS) entry which is preliminary data.</text>
</comment>
<feature type="region of interest" description="Disordered" evidence="1">
    <location>
        <begin position="1"/>
        <end position="21"/>
    </location>
</feature>
<evidence type="ECO:0000256" key="1">
    <source>
        <dbReference type="SAM" id="MobiDB-lite"/>
    </source>
</evidence>
<evidence type="ECO:0000313" key="2">
    <source>
        <dbReference type="EMBL" id="GLD64989.1"/>
    </source>
</evidence>